<organism evidence="7 8">
    <name type="scientific">Hymenobacter setariae</name>
    <dbReference type="NCBI Taxonomy" id="2594794"/>
    <lineage>
        <taxon>Bacteria</taxon>
        <taxon>Pseudomonadati</taxon>
        <taxon>Bacteroidota</taxon>
        <taxon>Cytophagia</taxon>
        <taxon>Cytophagales</taxon>
        <taxon>Hymenobacteraceae</taxon>
        <taxon>Hymenobacter</taxon>
    </lineage>
</organism>
<evidence type="ECO:0000313" key="7">
    <source>
        <dbReference type="EMBL" id="TVT43491.1"/>
    </source>
</evidence>
<evidence type="ECO:0000313" key="8">
    <source>
        <dbReference type="Proteomes" id="UP000317624"/>
    </source>
</evidence>
<reference evidence="7 8" key="1">
    <citation type="submission" date="2019-07" db="EMBL/GenBank/DDBJ databases">
        <title>Hymenobacter sp. straun FUR1 Genome sequencing and assembly.</title>
        <authorList>
            <person name="Chhetri G."/>
        </authorList>
    </citation>
    <scope>NUCLEOTIDE SEQUENCE [LARGE SCALE GENOMIC DNA]</scope>
    <source>
        <strain evidence="7 8">Fur1</strain>
    </source>
</reference>
<sequence length="125" mass="12286">MPAKLLLLAGVALLLGGCASQNGEDLLGSGPLPTPSCDTTRVTYAATVAPLLLQNCGSCHANGAAAGGVGLGAYTQTKAAATSGRLLGSVDHAPGYSPMPKGGAQLSACDRAKLRKWVAAGAPNN</sequence>
<dbReference type="PROSITE" id="PS51007">
    <property type="entry name" value="CYTC"/>
    <property type="match status" value="1"/>
</dbReference>
<dbReference type="Gene3D" id="1.10.760.10">
    <property type="entry name" value="Cytochrome c-like domain"/>
    <property type="match status" value="1"/>
</dbReference>
<dbReference type="SUPFAM" id="SSF46626">
    <property type="entry name" value="Cytochrome c"/>
    <property type="match status" value="1"/>
</dbReference>
<dbReference type="InterPro" id="IPR009056">
    <property type="entry name" value="Cyt_c-like_dom"/>
</dbReference>
<feature type="domain" description="Cytochrome c" evidence="6">
    <location>
        <begin position="18"/>
        <end position="122"/>
    </location>
</feature>
<keyword evidence="5" id="KW-0732">Signal</keyword>
<keyword evidence="3 4" id="KW-0408">Iron</keyword>
<accession>A0A558C3V5</accession>
<evidence type="ECO:0000256" key="4">
    <source>
        <dbReference type="PROSITE-ProRule" id="PRU00433"/>
    </source>
</evidence>
<proteinExistence type="predicted"/>
<keyword evidence="8" id="KW-1185">Reference proteome</keyword>
<name>A0A558C3V5_9BACT</name>
<dbReference type="GO" id="GO:0046872">
    <property type="term" value="F:metal ion binding"/>
    <property type="evidence" value="ECO:0007669"/>
    <property type="project" value="UniProtKB-KW"/>
</dbReference>
<dbReference type="OrthoDB" id="9809746at2"/>
<dbReference type="PROSITE" id="PS51257">
    <property type="entry name" value="PROKAR_LIPOPROTEIN"/>
    <property type="match status" value="1"/>
</dbReference>
<dbReference type="AlphaFoldDB" id="A0A558C3V5"/>
<evidence type="ECO:0000256" key="1">
    <source>
        <dbReference type="ARBA" id="ARBA00022617"/>
    </source>
</evidence>
<dbReference type="GO" id="GO:0009055">
    <property type="term" value="F:electron transfer activity"/>
    <property type="evidence" value="ECO:0007669"/>
    <property type="project" value="InterPro"/>
</dbReference>
<dbReference type="RefSeq" id="WP_144845036.1">
    <property type="nucleotide sequence ID" value="NZ_VMRJ01000001.1"/>
</dbReference>
<comment type="caution">
    <text evidence="7">The sequence shown here is derived from an EMBL/GenBank/DDBJ whole genome shotgun (WGS) entry which is preliminary data.</text>
</comment>
<gene>
    <name evidence="7" type="ORF">FNT36_05230</name>
</gene>
<protein>
    <recommendedName>
        <fullName evidence="6">Cytochrome c domain-containing protein</fullName>
    </recommendedName>
</protein>
<keyword evidence="2 4" id="KW-0479">Metal-binding</keyword>
<evidence type="ECO:0000259" key="6">
    <source>
        <dbReference type="PROSITE" id="PS51007"/>
    </source>
</evidence>
<dbReference type="Proteomes" id="UP000317624">
    <property type="component" value="Unassembled WGS sequence"/>
</dbReference>
<evidence type="ECO:0000256" key="3">
    <source>
        <dbReference type="ARBA" id="ARBA00023004"/>
    </source>
</evidence>
<dbReference type="EMBL" id="VMRJ01000001">
    <property type="protein sequence ID" value="TVT43491.1"/>
    <property type="molecule type" value="Genomic_DNA"/>
</dbReference>
<dbReference type="GO" id="GO:0020037">
    <property type="term" value="F:heme binding"/>
    <property type="evidence" value="ECO:0007669"/>
    <property type="project" value="InterPro"/>
</dbReference>
<evidence type="ECO:0000256" key="5">
    <source>
        <dbReference type="SAM" id="SignalP"/>
    </source>
</evidence>
<evidence type="ECO:0000256" key="2">
    <source>
        <dbReference type="ARBA" id="ARBA00022723"/>
    </source>
</evidence>
<dbReference type="InterPro" id="IPR036909">
    <property type="entry name" value="Cyt_c-like_dom_sf"/>
</dbReference>
<feature type="chain" id="PRO_5035239902" description="Cytochrome c domain-containing protein" evidence="5">
    <location>
        <begin position="24"/>
        <end position="125"/>
    </location>
</feature>
<keyword evidence="1 4" id="KW-0349">Heme</keyword>
<feature type="signal peptide" evidence="5">
    <location>
        <begin position="1"/>
        <end position="23"/>
    </location>
</feature>